<evidence type="ECO:0000256" key="1">
    <source>
        <dbReference type="ARBA" id="ARBA00004651"/>
    </source>
</evidence>
<keyword evidence="4 6" id="KW-1133">Transmembrane helix</keyword>
<evidence type="ECO:0000313" key="7">
    <source>
        <dbReference type="EMBL" id="SVE50310.1"/>
    </source>
</evidence>
<organism evidence="7">
    <name type="scientific">marine metagenome</name>
    <dbReference type="NCBI Taxonomy" id="408172"/>
    <lineage>
        <taxon>unclassified sequences</taxon>
        <taxon>metagenomes</taxon>
        <taxon>ecological metagenomes</taxon>
    </lineage>
</organism>
<dbReference type="AlphaFoldDB" id="A0A383E1K1"/>
<keyword evidence="3 6" id="KW-0812">Transmembrane</keyword>
<reference evidence="7" key="1">
    <citation type="submission" date="2018-05" db="EMBL/GenBank/DDBJ databases">
        <authorList>
            <person name="Lanie J.A."/>
            <person name="Ng W.-L."/>
            <person name="Kazmierczak K.M."/>
            <person name="Andrzejewski T.M."/>
            <person name="Davidsen T.M."/>
            <person name="Wayne K.J."/>
            <person name="Tettelin H."/>
            <person name="Glass J.I."/>
            <person name="Rusch D."/>
            <person name="Podicherti R."/>
            <person name="Tsui H.-C.T."/>
            <person name="Winkler M.E."/>
        </authorList>
    </citation>
    <scope>NUCLEOTIDE SEQUENCE</scope>
</reference>
<dbReference type="GO" id="GO:0005886">
    <property type="term" value="C:plasma membrane"/>
    <property type="evidence" value="ECO:0007669"/>
    <property type="project" value="UniProtKB-SubCell"/>
</dbReference>
<protein>
    <submittedName>
        <fullName evidence="7">Uncharacterized protein</fullName>
    </submittedName>
</protein>
<keyword evidence="5 6" id="KW-0472">Membrane</keyword>
<feature type="transmembrane region" description="Helical" evidence="6">
    <location>
        <begin position="59"/>
        <end position="85"/>
    </location>
</feature>
<dbReference type="Pfam" id="PF03706">
    <property type="entry name" value="LPG_synthase_TM"/>
    <property type="match status" value="1"/>
</dbReference>
<evidence type="ECO:0000256" key="6">
    <source>
        <dbReference type="SAM" id="Phobius"/>
    </source>
</evidence>
<evidence type="ECO:0000256" key="2">
    <source>
        <dbReference type="ARBA" id="ARBA00022475"/>
    </source>
</evidence>
<gene>
    <name evidence="7" type="ORF">METZ01_LOCUS503164</name>
</gene>
<evidence type="ECO:0000256" key="3">
    <source>
        <dbReference type="ARBA" id="ARBA00022692"/>
    </source>
</evidence>
<feature type="transmembrane region" description="Helical" evidence="6">
    <location>
        <begin position="7"/>
        <end position="26"/>
    </location>
</feature>
<evidence type="ECO:0000256" key="4">
    <source>
        <dbReference type="ARBA" id="ARBA00022989"/>
    </source>
</evidence>
<keyword evidence="2" id="KW-1003">Cell membrane</keyword>
<dbReference type="InterPro" id="IPR022791">
    <property type="entry name" value="L-PG_synthase/AglD"/>
</dbReference>
<evidence type="ECO:0000256" key="5">
    <source>
        <dbReference type="ARBA" id="ARBA00023136"/>
    </source>
</evidence>
<dbReference type="EMBL" id="UINC01221820">
    <property type="protein sequence ID" value="SVE50310.1"/>
    <property type="molecule type" value="Genomic_DNA"/>
</dbReference>
<feature type="transmembrane region" description="Helical" evidence="6">
    <location>
        <begin position="97"/>
        <end position="116"/>
    </location>
</feature>
<sequence>MYNLNKYFAIMLTIFFVLVLIIVPLLRKANIINVLLSYMPKRLIELYTILKYQLRTTSVLWFISISILILIANSLAAFSFMLILSGFNINIINMDGFMIYLISYMIMSLISITPSGIGINEGSRLYFFSLIGCNQAAILCSSLIMFGMNIVFPAIIGIWSLKYFLQKVKV</sequence>
<comment type="subcellular location">
    <subcellularLocation>
        <location evidence="1">Cell membrane</location>
        <topology evidence="1">Multi-pass membrane protein</topology>
    </subcellularLocation>
</comment>
<name>A0A383E1K1_9ZZZZ</name>
<feature type="transmembrane region" description="Helical" evidence="6">
    <location>
        <begin position="136"/>
        <end position="161"/>
    </location>
</feature>
<accession>A0A383E1K1</accession>
<proteinExistence type="predicted"/>